<feature type="signal peptide" evidence="1">
    <location>
        <begin position="1"/>
        <end position="30"/>
    </location>
</feature>
<comment type="caution">
    <text evidence="2">The sequence shown here is derived from an EMBL/GenBank/DDBJ whole genome shotgun (WGS) entry which is preliminary data.</text>
</comment>
<evidence type="ECO:0000313" key="3">
    <source>
        <dbReference type="EMBL" id="MUG24622.1"/>
    </source>
</evidence>
<dbReference type="AlphaFoldDB" id="A0A090ZLA1"/>
<dbReference type="EMBL" id="JMQA01000014">
    <property type="protein sequence ID" value="KFN11035.1"/>
    <property type="molecule type" value="Genomic_DNA"/>
</dbReference>
<dbReference type="EMBL" id="WNZZ01000016">
    <property type="protein sequence ID" value="MUG24622.1"/>
    <property type="molecule type" value="Genomic_DNA"/>
</dbReference>
<protein>
    <submittedName>
        <fullName evidence="2">Uncharacterized protein</fullName>
    </submittedName>
</protein>
<accession>A0A090ZLA1</accession>
<reference evidence="3 5" key="2">
    <citation type="submission" date="2019-11" db="EMBL/GenBank/DDBJ databases">
        <title>Draft genome sequences of five Paenibacillus species of dairy origin.</title>
        <authorList>
            <person name="Olajide A.M."/>
            <person name="Chen S."/>
            <person name="Lapointe G."/>
        </authorList>
    </citation>
    <scope>NUCLEOTIDE SEQUENCE [LARGE SCALE GENOMIC DNA]</scope>
    <source>
        <strain evidence="3 5">3CT49</strain>
    </source>
</reference>
<dbReference type="OrthoDB" id="2936116at2"/>
<dbReference type="Proteomes" id="UP000442469">
    <property type="component" value="Unassembled WGS sequence"/>
</dbReference>
<organism evidence="2 4">
    <name type="scientific">Paenibacillus macerans</name>
    <name type="common">Bacillus macerans</name>
    <dbReference type="NCBI Taxonomy" id="44252"/>
    <lineage>
        <taxon>Bacteria</taxon>
        <taxon>Bacillati</taxon>
        <taxon>Bacillota</taxon>
        <taxon>Bacilli</taxon>
        <taxon>Bacillales</taxon>
        <taxon>Paenibacillaceae</taxon>
        <taxon>Paenibacillus</taxon>
    </lineage>
</organism>
<reference evidence="2 4" key="1">
    <citation type="submission" date="2014-04" db="EMBL/GenBank/DDBJ databases">
        <authorList>
            <person name="Bishop-Lilly K.A."/>
            <person name="Broomall S.M."/>
            <person name="Chain P.S."/>
            <person name="Chertkov O."/>
            <person name="Coyne S.R."/>
            <person name="Daligault H.E."/>
            <person name="Davenport K.W."/>
            <person name="Erkkila T."/>
            <person name="Frey K.G."/>
            <person name="Gibbons H.S."/>
            <person name="Gu W."/>
            <person name="Jaissle J."/>
            <person name="Johnson S.L."/>
            <person name="Koroleva G.I."/>
            <person name="Ladner J.T."/>
            <person name="Lo C.-C."/>
            <person name="Minogue T.D."/>
            <person name="Munk C."/>
            <person name="Palacios G.F."/>
            <person name="Redden C.L."/>
            <person name="Rosenzweig C.N."/>
            <person name="Scholz M.B."/>
            <person name="Teshima H."/>
            <person name="Xu Y."/>
        </authorList>
    </citation>
    <scope>NUCLEOTIDE SEQUENCE [LARGE SCALE GENOMIC DNA]</scope>
    <source>
        <strain evidence="2 4">8244</strain>
    </source>
</reference>
<evidence type="ECO:0000256" key="1">
    <source>
        <dbReference type="SAM" id="SignalP"/>
    </source>
</evidence>
<dbReference type="PATRIC" id="fig|44252.3.peg.995"/>
<evidence type="ECO:0000313" key="4">
    <source>
        <dbReference type="Proteomes" id="UP000029278"/>
    </source>
</evidence>
<feature type="chain" id="PRO_5035986115" evidence="1">
    <location>
        <begin position="31"/>
        <end position="134"/>
    </location>
</feature>
<proteinExistence type="predicted"/>
<dbReference type="GeneID" id="77007387"/>
<evidence type="ECO:0000313" key="5">
    <source>
        <dbReference type="Proteomes" id="UP000442469"/>
    </source>
</evidence>
<keyword evidence="4" id="KW-1185">Reference proteome</keyword>
<dbReference type="RefSeq" id="WP_051985456.1">
    <property type="nucleotide sequence ID" value="NZ_BGML01000003.1"/>
</dbReference>
<dbReference type="Proteomes" id="UP000029278">
    <property type="component" value="Unassembled WGS sequence"/>
</dbReference>
<name>A0A090ZLA1_PAEMA</name>
<gene>
    <name evidence="2" type="ORF">DJ90_5737</name>
    <name evidence="3" type="ORF">GNQ08_19820</name>
</gene>
<keyword evidence="1" id="KW-0732">Signal</keyword>
<evidence type="ECO:0000313" key="2">
    <source>
        <dbReference type="EMBL" id="KFN11035.1"/>
    </source>
</evidence>
<sequence length="134" mass="14435">MKTGRISKIFLSLSMAFATILLFNAVSANAESGGGIEPSACSTFISAVFDEAVEVGGVGQAKFYCGPVSDGIPIDFSADDIYVAPVDPTVDVYADPDNNTVYYKGLYKGWIEIIVSWLDKPQGPHSTFLWLEVK</sequence>
<dbReference type="HOGENOM" id="CLU_1736893_0_0_9"/>